<name>A0AAV1RAK3_9ROSI</name>
<reference evidence="1 2" key="1">
    <citation type="submission" date="2024-01" db="EMBL/GenBank/DDBJ databases">
        <authorList>
            <person name="Waweru B."/>
        </authorList>
    </citation>
    <scope>NUCLEOTIDE SEQUENCE [LARGE SCALE GENOMIC DNA]</scope>
</reference>
<evidence type="ECO:0000313" key="1">
    <source>
        <dbReference type="EMBL" id="CAK7330095.1"/>
    </source>
</evidence>
<dbReference type="AlphaFoldDB" id="A0AAV1RAK3"/>
<sequence length="50" mass="5748">MVAESWREELLNLSFSSAIKVSPRTTTIPGFQVVEKDYQTKSLQEHHLSE</sequence>
<evidence type="ECO:0000313" key="2">
    <source>
        <dbReference type="Proteomes" id="UP001314170"/>
    </source>
</evidence>
<comment type="caution">
    <text evidence="1">The sequence shown here is derived from an EMBL/GenBank/DDBJ whole genome shotgun (WGS) entry which is preliminary data.</text>
</comment>
<dbReference type="Proteomes" id="UP001314170">
    <property type="component" value="Unassembled WGS sequence"/>
</dbReference>
<gene>
    <name evidence="1" type="ORF">DCAF_LOCUS7770</name>
</gene>
<accession>A0AAV1RAK3</accession>
<organism evidence="1 2">
    <name type="scientific">Dovyalis caffra</name>
    <dbReference type="NCBI Taxonomy" id="77055"/>
    <lineage>
        <taxon>Eukaryota</taxon>
        <taxon>Viridiplantae</taxon>
        <taxon>Streptophyta</taxon>
        <taxon>Embryophyta</taxon>
        <taxon>Tracheophyta</taxon>
        <taxon>Spermatophyta</taxon>
        <taxon>Magnoliopsida</taxon>
        <taxon>eudicotyledons</taxon>
        <taxon>Gunneridae</taxon>
        <taxon>Pentapetalae</taxon>
        <taxon>rosids</taxon>
        <taxon>fabids</taxon>
        <taxon>Malpighiales</taxon>
        <taxon>Salicaceae</taxon>
        <taxon>Flacourtieae</taxon>
        <taxon>Dovyalis</taxon>
    </lineage>
</organism>
<proteinExistence type="predicted"/>
<protein>
    <submittedName>
        <fullName evidence="1">Uncharacterized protein</fullName>
    </submittedName>
</protein>
<keyword evidence="2" id="KW-1185">Reference proteome</keyword>
<dbReference type="EMBL" id="CAWUPB010000913">
    <property type="protein sequence ID" value="CAK7330095.1"/>
    <property type="molecule type" value="Genomic_DNA"/>
</dbReference>